<evidence type="ECO:0008006" key="9">
    <source>
        <dbReference type="Google" id="ProtNLM"/>
    </source>
</evidence>
<dbReference type="Gene3D" id="3.30.70.2890">
    <property type="entry name" value="XS domain"/>
    <property type="match status" value="1"/>
</dbReference>
<feature type="domain" description="XS" evidence="4">
    <location>
        <begin position="183"/>
        <end position="291"/>
    </location>
</feature>
<protein>
    <recommendedName>
        <fullName evidence="9">Factor of DNA methylation 1-like</fullName>
    </recommendedName>
</protein>
<name>A0ABR0PV82_GOSAR</name>
<evidence type="ECO:0000256" key="1">
    <source>
        <dbReference type="ARBA" id="ARBA00023054"/>
    </source>
</evidence>
<dbReference type="InterPro" id="IPR005381">
    <property type="entry name" value="Znf-XS_domain"/>
</dbReference>
<dbReference type="CDD" id="cd12266">
    <property type="entry name" value="RRM_like_XS"/>
    <property type="match status" value="1"/>
</dbReference>
<evidence type="ECO:0000259" key="4">
    <source>
        <dbReference type="Pfam" id="PF03468"/>
    </source>
</evidence>
<dbReference type="Pfam" id="PF03468">
    <property type="entry name" value="XS"/>
    <property type="match status" value="1"/>
</dbReference>
<comment type="caution">
    <text evidence="7">The sequence shown here is derived from an EMBL/GenBank/DDBJ whole genome shotgun (WGS) entry which is preliminary data.</text>
</comment>
<feature type="region of interest" description="Disordered" evidence="3">
    <location>
        <begin position="417"/>
        <end position="440"/>
    </location>
</feature>
<evidence type="ECO:0000259" key="6">
    <source>
        <dbReference type="Pfam" id="PF03470"/>
    </source>
</evidence>
<dbReference type="InterPro" id="IPR005379">
    <property type="entry name" value="FDM1-5/IDN2_XH"/>
</dbReference>
<organism evidence="7 8">
    <name type="scientific">Gossypium arboreum</name>
    <name type="common">Tree cotton</name>
    <name type="synonym">Gossypium nanking</name>
    <dbReference type="NCBI Taxonomy" id="29729"/>
    <lineage>
        <taxon>Eukaryota</taxon>
        <taxon>Viridiplantae</taxon>
        <taxon>Streptophyta</taxon>
        <taxon>Embryophyta</taxon>
        <taxon>Tracheophyta</taxon>
        <taxon>Spermatophyta</taxon>
        <taxon>Magnoliopsida</taxon>
        <taxon>eudicotyledons</taxon>
        <taxon>Gunneridae</taxon>
        <taxon>Pentapetalae</taxon>
        <taxon>rosids</taxon>
        <taxon>malvids</taxon>
        <taxon>Malvales</taxon>
        <taxon>Malvaceae</taxon>
        <taxon>Malvoideae</taxon>
        <taxon>Gossypium</taxon>
    </lineage>
</organism>
<dbReference type="Pfam" id="PF03470">
    <property type="entry name" value="zf-XS"/>
    <property type="match status" value="1"/>
</dbReference>
<dbReference type="EMBL" id="JARKNE010000005">
    <property type="protein sequence ID" value="KAK5830908.1"/>
    <property type="molecule type" value="Genomic_DNA"/>
</dbReference>
<dbReference type="InterPro" id="IPR038588">
    <property type="entry name" value="XS_domain_sf"/>
</dbReference>
<feature type="compositionally biased region" description="Basic and acidic residues" evidence="3">
    <location>
        <begin position="417"/>
        <end position="431"/>
    </location>
</feature>
<dbReference type="Proteomes" id="UP001358586">
    <property type="component" value="Chromosome 5"/>
</dbReference>
<feature type="domain" description="Zinc finger-XS" evidence="6">
    <location>
        <begin position="110"/>
        <end position="152"/>
    </location>
</feature>
<evidence type="ECO:0000259" key="5">
    <source>
        <dbReference type="Pfam" id="PF03469"/>
    </source>
</evidence>
<reference evidence="7 8" key="1">
    <citation type="submission" date="2023-03" db="EMBL/GenBank/DDBJ databases">
        <title>WGS of Gossypium arboreum.</title>
        <authorList>
            <person name="Yu D."/>
        </authorList>
    </citation>
    <scope>NUCLEOTIDE SEQUENCE [LARGE SCALE GENOMIC DNA]</scope>
    <source>
        <tissue evidence="7">Leaf</tissue>
    </source>
</reference>
<proteinExistence type="predicted"/>
<keyword evidence="8" id="KW-1185">Reference proteome</keyword>
<evidence type="ECO:0000256" key="2">
    <source>
        <dbReference type="ARBA" id="ARBA00023158"/>
    </source>
</evidence>
<evidence type="ECO:0000313" key="7">
    <source>
        <dbReference type="EMBL" id="KAK5830908.1"/>
    </source>
</evidence>
<dbReference type="PANTHER" id="PTHR21596:SF3">
    <property type="entry name" value="FACTOR OF DNA METHYLATION 1-RELATED"/>
    <property type="match status" value="1"/>
</dbReference>
<dbReference type="InterPro" id="IPR005380">
    <property type="entry name" value="XS_domain"/>
</dbReference>
<evidence type="ECO:0000256" key="3">
    <source>
        <dbReference type="SAM" id="MobiDB-lite"/>
    </source>
</evidence>
<gene>
    <name evidence="7" type="ORF">PVK06_014703</name>
</gene>
<keyword evidence="1" id="KW-0175">Coiled coil</keyword>
<dbReference type="PANTHER" id="PTHR21596">
    <property type="entry name" value="RIBONUCLEASE P SUBUNIT P38"/>
    <property type="match status" value="1"/>
</dbReference>
<sequence length="700" mass="81495">MDSLTVKRNSEPSLNAMIHAIYKMLQRGWIVHLKHVYREVNNISDALSNGAKIREFGYHFFNEPLEEMDSSSGEESDLSESEINEYKEKPYEEIRSGKYKVKALNGSLRCPFCAGKKKQDYKYKDLLQHASGVGKGSANRSAKQRANHLALAKYLEIDLASEADETSRPTVPQVVDQTPEQTELYVWPWMGIIMNIVAESKNIDTLHDKGYWLKRFAKYKPINVQCFWNEVDLTGQAIVVFNSDWNGFVNATQFEKAFESERHSKKHWNGRQTQLGSNIYGWCARADDYQSDGPIGDYLRKVGKLQTISGIVQEAAQDRNSVVANLTTKIDLTNENLDELQYKYNETTMSLSRMLEEKDRLHLAFIEETRKMQRLARDNVRRILEEQEKLNHELETKKRKIDNWTRELNKRETLTERERQKLDEEKKKNNERNNSLQLASMEQKKADENVLRLVEEQKREKEEALKKILLLEKQLDIKQKLEMEIEDLKGKLQVMKHLGQDDAAVQKKMEEMNNELQEKIDDLQDLESTNKALIYKERQSNDELQEARKVLIQGLPELLGNRTNIGLKRMGELDPKAFHDTCKSRFPSDEAEIQATTLCSSWQENLKNPDWHPFKVIVEGGNPKEILNEEDEKLTNLKLEWGEEIYNAVVTALKELNEYNPSGRYVISELWNFKENRKATLKEVVGYVVRNIKTAKRKRT</sequence>
<accession>A0ABR0PV82</accession>
<evidence type="ECO:0000313" key="8">
    <source>
        <dbReference type="Proteomes" id="UP001358586"/>
    </source>
</evidence>
<keyword evidence="2" id="KW-0943">RNA-mediated gene silencing</keyword>
<feature type="domain" description="Factor of DNA methylation 1-5/IDN2" evidence="5">
    <location>
        <begin position="568"/>
        <end position="698"/>
    </location>
</feature>
<dbReference type="InterPro" id="IPR045177">
    <property type="entry name" value="FDM1-5/IDN2"/>
</dbReference>
<dbReference type="Pfam" id="PF03469">
    <property type="entry name" value="XH"/>
    <property type="match status" value="1"/>
</dbReference>